<gene>
    <name evidence="2" type="ORF">GCM10009123_15090</name>
</gene>
<sequence>MNKPQYDYDVIIIGAGPSGALAASRLVQQGIRVLMVEKQHFPRFSIGESLLPQSMVYLEQANLLEAVEAAADRLGFQYKDGAAFYASGQESTFEFSKKFSQGPEYTYQVKRADFDHLLATEAERMGAEVIYGSQVTAIQFSPTPVLTLCDEEGQSRTVTAQFVLDASGFARVLPRLLDLDLPSDFPVRGAVFTHVIDNISDPSYDRNKILIETHPQDPDVWYWLIPFSDGTASVGCVAQPDFLQKFETEQNLDSSHELLKICLKQTQRFSQLLSNAEFPNKTQRITGYSANVKKLYGDHFALLGNAGEFLDPIFSSGVTIAFKSAKLASDCLVKQFNFEPVCWETEFAEPLSSGVTTFKAFVNSWYDGQLQDILQFKQAPDNIREMICSILAGYVWDDNNPFNQAPHRRLNVIGELCAS</sequence>
<keyword evidence="3" id="KW-1185">Reference proteome</keyword>
<evidence type="ECO:0000313" key="2">
    <source>
        <dbReference type="EMBL" id="GAA0208611.1"/>
    </source>
</evidence>
<feature type="domain" description="FAD-binding" evidence="1">
    <location>
        <begin position="7"/>
        <end position="232"/>
    </location>
</feature>
<dbReference type="PANTHER" id="PTHR43747:SF1">
    <property type="entry name" value="SLR1998 PROTEIN"/>
    <property type="match status" value="1"/>
</dbReference>
<proteinExistence type="predicted"/>
<reference evidence="2 3" key="1">
    <citation type="journal article" date="2019" name="Int. J. Syst. Evol. Microbiol.">
        <title>The Global Catalogue of Microorganisms (GCM) 10K type strain sequencing project: providing services to taxonomists for standard genome sequencing and annotation.</title>
        <authorList>
            <consortium name="The Broad Institute Genomics Platform"/>
            <consortium name="The Broad Institute Genome Sequencing Center for Infectious Disease"/>
            <person name="Wu L."/>
            <person name="Ma J."/>
        </authorList>
    </citation>
    <scope>NUCLEOTIDE SEQUENCE [LARGE SCALE GENOMIC DNA]</scope>
    <source>
        <strain evidence="2 3">JCM 16211</strain>
    </source>
</reference>
<evidence type="ECO:0000313" key="3">
    <source>
        <dbReference type="Proteomes" id="UP001501221"/>
    </source>
</evidence>
<dbReference type="InterPro" id="IPR002938">
    <property type="entry name" value="FAD-bd"/>
</dbReference>
<dbReference type="Proteomes" id="UP001501221">
    <property type="component" value="Unassembled WGS sequence"/>
</dbReference>
<dbReference type="Gene3D" id="3.50.50.60">
    <property type="entry name" value="FAD/NAD(P)-binding domain"/>
    <property type="match status" value="1"/>
</dbReference>
<dbReference type="EMBL" id="BAAAFM010000003">
    <property type="protein sequence ID" value="GAA0208611.1"/>
    <property type="molecule type" value="Genomic_DNA"/>
</dbReference>
<evidence type="ECO:0000259" key="1">
    <source>
        <dbReference type="Pfam" id="PF01494"/>
    </source>
</evidence>
<dbReference type="RefSeq" id="WP_343988840.1">
    <property type="nucleotide sequence ID" value="NZ_BAAAFM010000003.1"/>
</dbReference>
<dbReference type="InterPro" id="IPR050816">
    <property type="entry name" value="Flavin-dep_Halogenase_NPB"/>
</dbReference>
<dbReference type="Pfam" id="PF01494">
    <property type="entry name" value="FAD_binding_3"/>
    <property type="match status" value="1"/>
</dbReference>
<dbReference type="SUPFAM" id="SSF51905">
    <property type="entry name" value="FAD/NAD(P)-binding domain"/>
    <property type="match status" value="1"/>
</dbReference>
<dbReference type="PANTHER" id="PTHR43747">
    <property type="entry name" value="FAD-BINDING PROTEIN"/>
    <property type="match status" value="1"/>
</dbReference>
<accession>A0ABN0T0U9</accession>
<dbReference type="InterPro" id="IPR036188">
    <property type="entry name" value="FAD/NAD-bd_sf"/>
</dbReference>
<protein>
    <submittedName>
        <fullName evidence="2">NAD(P)/FAD-dependent oxidoreductase</fullName>
    </submittedName>
</protein>
<name>A0ABN0T0U9_9GAMM</name>
<comment type="caution">
    <text evidence="2">The sequence shown here is derived from an EMBL/GenBank/DDBJ whole genome shotgun (WGS) entry which is preliminary data.</text>
</comment>
<organism evidence="2 3">
    <name type="scientific">Kangiella japonica</name>
    <dbReference type="NCBI Taxonomy" id="647384"/>
    <lineage>
        <taxon>Bacteria</taxon>
        <taxon>Pseudomonadati</taxon>
        <taxon>Pseudomonadota</taxon>
        <taxon>Gammaproteobacteria</taxon>
        <taxon>Kangiellales</taxon>
        <taxon>Kangiellaceae</taxon>
        <taxon>Kangiella</taxon>
    </lineage>
</organism>